<evidence type="ECO:0000313" key="3">
    <source>
        <dbReference type="Proteomes" id="UP001141806"/>
    </source>
</evidence>
<reference evidence="2" key="1">
    <citation type="journal article" date="2023" name="Plant J.">
        <title>The genome of the king protea, Protea cynaroides.</title>
        <authorList>
            <person name="Chang J."/>
            <person name="Duong T.A."/>
            <person name="Schoeman C."/>
            <person name="Ma X."/>
            <person name="Roodt D."/>
            <person name="Barker N."/>
            <person name="Li Z."/>
            <person name="Van de Peer Y."/>
            <person name="Mizrachi E."/>
        </authorList>
    </citation>
    <scope>NUCLEOTIDE SEQUENCE</scope>
    <source>
        <tissue evidence="2">Young leaves</tissue>
    </source>
</reference>
<evidence type="ECO:0000313" key="2">
    <source>
        <dbReference type="EMBL" id="KAJ4955976.1"/>
    </source>
</evidence>
<proteinExistence type="predicted"/>
<comment type="caution">
    <text evidence="2">The sequence shown here is derived from an EMBL/GenBank/DDBJ whole genome shotgun (WGS) entry which is preliminary data.</text>
</comment>
<dbReference type="EMBL" id="JAMYWD010000011">
    <property type="protein sequence ID" value="KAJ4955976.1"/>
    <property type="molecule type" value="Genomic_DNA"/>
</dbReference>
<keyword evidence="1" id="KW-0812">Transmembrane</keyword>
<feature type="transmembrane region" description="Helical" evidence="1">
    <location>
        <begin position="14"/>
        <end position="36"/>
    </location>
</feature>
<dbReference type="AlphaFoldDB" id="A0A9Q0GZQ5"/>
<keyword evidence="1" id="KW-1133">Transmembrane helix</keyword>
<accession>A0A9Q0GZQ5</accession>
<keyword evidence="3" id="KW-1185">Reference proteome</keyword>
<evidence type="ECO:0000256" key="1">
    <source>
        <dbReference type="SAM" id="Phobius"/>
    </source>
</evidence>
<sequence>MLEGQTSLALLSSILRICILVMVSFAFDGSLPLVFWPWRPSKHLKSNVSNLRDLILNTHRRPVSCYKMDEHRVTRIGMAPEFSLGIFAACFAMASPPLGVTL</sequence>
<protein>
    <submittedName>
        <fullName evidence="2">Uncharacterized protein</fullName>
    </submittedName>
</protein>
<feature type="transmembrane region" description="Helical" evidence="1">
    <location>
        <begin position="76"/>
        <end position="94"/>
    </location>
</feature>
<organism evidence="2 3">
    <name type="scientific">Protea cynaroides</name>
    <dbReference type="NCBI Taxonomy" id="273540"/>
    <lineage>
        <taxon>Eukaryota</taxon>
        <taxon>Viridiplantae</taxon>
        <taxon>Streptophyta</taxon>
        <taxon>Embryophyta</taxon>
        <taxon>Tracheophyta</taxon>
        <taxon>Spermatophyta</taxon>
        <taxon>Magnoliopsida</taxon>
        <taxon>Proteales</taxon>
        <taxon>Proteaceae</taxon>
        <taxon>Protea</taxon>
    </lineage>
</organism>
<gene>
    <name evidence="2" type="ORF">NE237_012759</name>
</gene>
<keyword evidence="1" id="KW-0472">Membrane</keyword>
<name>A0A9Q0GZQ5_9MAGN</name>
<dbReference type="Proteomes" id="UP001141806">
    <property type="component" value="Unassembled WGS sequence"/>
</dbReference>